<sequence>MAISFPLDKSRLQLERTDPAVRLPEFDTFGKTPTSIMAELQDNDDAINKSEESKPELTKYLTVTLPGPDGSPEADAVLALDEDTTKHPRLAKIVKNSTSKTASSTSEVRETHVVLSVGSGHQKAAVFYEDCVGPLLATLYPNDHQDFHVHTTQSATSVTELANDLFFTRANAGTALRIIVLSGDGGIIDLVNGLSSHTTSPSYIAPQVVLVPLGTANALYHSINAGKENIWGLTALASSQTRPLPVFTASFSPGARLLTNEARSEEELPADFSSGQPSLHGAVVCSWGMHATLVADSDTAEYRKFGVERFKMAAKEALYPADGSAAHAYKAKVSVLKGETWTPLEENEHMYILATMVSNLEQPFCISPHSKPLDGSLHLVHFGPTSGDEAMRLMGLAYQGGKHIEDPTVNYEAIDGLRIEFDGREGDARWRRICIDGKIVRVEKDGWVELRKDTRQVLDIVVV</sequence>
<dbReference type="PANTHER" id="PTHR12358">
    <property type="entry name" value="SPHINGOSINE KINASE"/>
    <property type="match status" value="1"/>
</dbReference>
<dbReference type="InterPro" id="IPR016064">
    <property type="entry name" value="NAD/diacylglycerol_kinase_sf"/>
</dbReference>
<keyword evidence="1" id="KW-0418">Kinase</keyword>
<dbReference type="InterPro" id="IPR017438">
    <property type="entry name" value="ATP-NAD_kinase_N"/>
</dbReference>
<gene>
    <name evidence="1" type="ORF">ST47_g504</name>
</gene>
<dbReference type="PROSITE" id="PS50146">
    <property type="entry name" value="DAGK"/>
    <property type="match status" value="1"/>
</dbReference>
<dbReference type="Pfam" id="PF00781">
    <property type="entry name" value="DAGK_cat"/>
    <property type="match status" value="1"/>
</dbReference>
<dbReference type="OrthoDB" id="3853857at2759"/>
<evidence type="ECO:0000313" key="2">
    <source>
        <dbReference type="Proteomes" id="UP000076837"/>
    </source>
</evidence>
<dbReference type="GO" id="GO:0001727">
    <property type="term" value="F:lipid kinase activity"/>
    <property type="evidence" value="ECO:0007669"/>
    <property type="project" value="TreeGrafter"/>
</dbReference>
<dbReference type="GO" id="GO:0016020">
    <property type="term" value="C:membrane"/>
    <property type="evidence" value="ECO:0007669"/>
    <property type="project" value="TreeGrafter"/>
</dbReference>
<name>A0A163M3K9_DIDRA</name>
<dbReference type="InterPro" id="IPR001206">
    <property type="entry name" value="Diacylglycerol_kinase_cat_dom"/>
</dbReference>
<dbReference type="STRING" id="5454.A0A163M3K9"/>
<keyword evidence="1" id="KW-0808">Transferase</keyword>
<dbReference type="PANTHER" id="PTHR12358:SF108">
    <property type="entry name" value="DAGKC DOMAIN-CONTAINING PROTEIN"/>
    <property type="match status" value="1"/>
</dbReference>
<organism evidence="1 2">
    <name type="scientific">Didymella rabiei</name>
    <name type="common">Chickpea ascochyta blight fungus</name>
    <name type="synonym">Mycosphaerella rabiei</name>
    <dbReference type="NCBI Taxonomy" id="5454"/>
    <lineage>
        <taxon>Eukaryota</taxon>
        <taxon>Fungi</taxon>
        <taxon>Dikarya</taxon>
        <taxon>Ascomycota</taxon>
        <taxon>Pezizomycotina</taxon>
        <taxon>Dothideomycetes</taxon>
        <taxon>Pleosporomycetidae</taxon>
        <taxon>Pleosporales</taxon>
        <taxon>Pleosporineae</taxon>
        <taxon>Didymellaceae</taxon>
        <taxon>Ascochyta</taxon>
    </lineage>
</organism>
<dbReference type="Gene3D" id="3.40.50.10330">
    <property type="entry name" value="Probable inorganic polyphosphate/atp-NAD kinase, domain 1"/>
    <property type="match status" value="1"/>
</dbReference>
<reference evidence="1 2" key="1">
    <citation type="journal article" date="2016" name="Sci. Rep.">
        <title>Draft genome sequencing and secretome analysis of fungal phytopathogen Ascochyta rabiei provides insight into the necrotrophic effector repertoire.</title>
        <authorList>
            <person name="Verma S."/>
            <person name="Gazara R.K."/>
            <person name="Nizam S."/>
            <person name="Parween S."/>
            <person name="Chattopadhyay D."/>
            <person name="Verma P.K."/>
        </authorList>
    </citation>
    <scope>NUCLEOTIDE SEQUENCE [LARGE SCALE GENOMIC DNA]</scope>
    <source>
        <strain evidence="1 2">ArDII</strain>
    </source>
</reference>
<dbReference type="GO" id="GO:0005737">
    <property type="term" value="C:cytoplasm"/>
    <property type="evidence" value="ECO:0007669"/>
    <property type="project" value="TreeGrafter"/>
</dbReference>
<proteinExistence type="predicted"/>
<dbReference type="AlphaFoldDB" id="A0A163M3K9"/>
<dbReference type="GO" id="GO:0046512">
    <property type="term" value="P:sphingosine biosynthetic process"/>
    <property type="evidence" value="ECO:0007669"/>
    <property type="project" value="TreeGrafter"/>
</dbReference>
<keyword evidence="2" id="KW-1185">Reference proteome</keyword>
<comment type="caution">
    <text evidence="1">The sequence shown here is derived from an EMBL/GenBank/DDBJ whole genome shotgun (WGS) entry which is preliminary data.</text>
</comment>
<dbReference type="SUPFAM" id="SSF111331">
    <property type="entry name" value="NAD kinase/diacylglycerol kinase-like"/>
    <property type="match status" value="1"/>
</dbReference>
<evidence type="ECO:0000313" key="1">
    <source>
        <dbReference type="EMBL" id="KZM28368.1"/>
    </source>
</evidence>
<dbReference type="EMBL" id="JYNV01000020">
    <property type="protein sequence ID" value="KZM28368.1"/>
    <property type="molecule type" value="Genomic_DNA"/>
</dbReference>
<protein>
    <submittedName>
        <fullName evidence="1">Diacylglycerol kinase</fullName>
    </submittedName>
</protein>
<dbReference type="Gene3D" id="2.60.200.40">
    <property type="match status" value="1"/>
</dbReference>
<accession>A0A163M3K9</accession>
<dbReference type="Proteomes" id="UP000076837">
    <property type="component" value="Unassembled WGS sequence"/>
</dbReference>
<dbReference type="InterPro" id="IPR050187">
    <property type="entry name" value="Lipid_Phosphate_FormReg"/>
</dbReference>